<evidence type="ECO:0000313" key="2">
    <source>
        <dbReference type="EMBL" id="XDQ56794.1"/>
    </source>
</evidence>
<accession>A0AB39RUY1</accession>
<dbReference type="EMBL" id="CP163443">
    <property type="protein sequence ID" value="XDQ56794.1"/>
    <property type="molecule type" value="Genomic_DNA"/>
</dbReference>
<proteinExistence type="predicted"/>
<name>A0AB39RUY1_9ACTN</name>
<gene>
    <name evidence="2" type="ORF">AB5J53_36510</name>
</gene>
<dbReference type="AlphaFoldDB" id="A0AB39RUY1"/>
<dbReference type="Pfam" id="PF16861">
    <property type="entry name" value="Carbam_trans_C"/>
    <property type="match status" value="1"/>
</dbReference>
<dbReference type="Gene3D" id="3.90.870.20">
    <property type="entry name" value="Carbamoyltransferase, C-terminal domain"/>
    <property type="match status" value="1"/>
</dbReference>
<dbReference type="InterPro" id="IPR038152">
    <property type="entry name" value="Carbam_trans_C_sf"/>
</dbReference>
<dbReference type="InterPro" id="IPR031730">
    <property type="entry name" value="Carbam_trans_C"/>
</dbReference>
<feature type="domain" description="Carbamoyltransferase C-terminal" evidence="1">
    <location>
        <begin position="2"/>
        <end position="34"/>
    </location>
</feature>
<protein>
    <submittedName>
        <fullName evidence="2">Carbamoyltransferase C-terminal domain-containing protein</fullName>
    </submittedName>
</protein>
<reference evidence="2" key="1">
    <citation type="submission" date="2024-07" db="EMBL/GenBank/DDBJ databases">
        <authorList>
            <person name="Yu S.T."/>
        </authorList>
    </citation>
    <scope>NUCLEOTIDE SEQUENCE</scope>
    <source>
        <strain evidence="2">R41</strain>
    </source>
</reference>
<sequence length="38" mass="4004">MAGEPIVCTPADALNCFLGTEIDYLMLGNCLVTKVEAS</sequence>
<organism evidence="2">
    <name type="scientific">Streptomyces sp. R41</name>
    <dbReference type="NCBI Taxonomy" id="3238632"/>
    <lineage>
        <taxon>Bacteria</taxon>
        <taxon>Bacillati</taxon>
        <taxon>Actinomycetota</taxon>
        <taxon>Actinomycetes</taxon>
        <taxon>Kitasatosporales</taxon>
        <taxon>Streptomycetaceae</taxon>
        <taxon>Streptomyces</taxon>
    </lineage>
</organism>
<dbReference type="RefSeq" id="WP_369249864.1">
    <property type="nucleotide sequence ID" value="NZ_CP163443.1"/>
</dbReference>
<evidence type="ECO:0000259" key="1">
    <source>
        <dbReference type="Pfam" id="PF16861"/>
    </source>
</evidence>